<dbReference type="Pfam" id="PF10187">
    <property type="entry name" value="FAM192A_Fyv6_N"/>
    <property type="match status" value="1"/>
</dbReference>
<dbReference type="GO" id="GO:0005634">
    <property type="term" value="C:nucleus"/>
    <property type="evidence" value="ECO:0007669"/>
    <property type="project" value="UniProtKB-SubCell"/>
</dbReference>
<feature type="compositionally biased region" description="Basic and acidic residues" evidence="3">
    <location>
        <begin position="114"/>
        <end position="123"/>
    </location>
</feature>
<feature type="region of interest" description="Disordered" evidence="3">
    <location>
        <begin position="1"/>
        <end position="67"/>
    </location>
</feature>
<evidence type="ECO:0000256" key="1">
    <source>
        <dbReference type="ARBA" id="ARBA00004123"/>
    </source>
</evidence>
<dbReference type="Proteomes" id="UP000054481">
    <property type="component" value="Unassembled WGS sequence"/>
</dbReference>
<feature type="compositionally biased region" description="Basic and acidic residues" evidence="3">
    <location>
        <begin position="199"/>
        <end position="220"/>
    </location>
</feature>
<feature type="compositionally biased region" description="Basic and acidic residues" evidence="3">
    <location>
        <begin position="46"/>
        <end position="61"/>
    </location>
</feature>
<keyword evidence="6" id="KW-1185">Reference proteome</keyword>
<sequence>MSSRFVSGGTIAPSGDVSTADDAASQQPPPPAKKNPEWEAVQQELEAERKRREEARQKAVEGGDTSLYDILQANKAAKQAAFDEKHSLRNQFRALDDDEIAFLDDVKERMRLEEDKLRQETEQGLRAFRQRQKAGADGSSGTEPGSHQWPLGQEGAADDQHGGLEEEWALSRKRKRNARDKDAMRLKRRSSSGVSGGKPPKEGQEADERPETCVDEKQGDEPTASLDAKRETGSETCLEQPRRNRASLLVSYGSDDSDDE</sequence>
<organism evidence="5 6">
    <name type="scientific">Hirsutella minnesotensis 3608</name>
    <dbReference type="NCBI Taxonomy" id="1043627"/>
    <lineage>
        <taxon>Eukaryota</taxon>
        <taxon>Fungi</taxon>
        <taxon>Dikarya</taxon>
        <taxon>Ascomycota</taxon>
        <taxon>Pezizomycotina</taxon>
        <taxon>Sordariomycetes</taxon>
        <taxon>Hypocreomycetidae</taxon>
        <taxon>Hypocreales</taxon>
        <taxon>Ophiocordycipitaceae</taxon>
        <taxon>Hirsutella</taxon>
    </lineage>
</organism>
<dbReference type="EMBL" id="KQ030510">
    <property type="protein sequence ID" value="KJZ76638.1"/>
    <property type="molecule type" value="Genomic_DNA"/>
</dbReference>
<dbReference type="OrthoDB" id="75807at2759"/>
<evidence type="ECO:0000313" key="5">
    <source>
        <dbReference type="EMBL" id="KJZ76638.1"/>
    </source>
</evidence>
<accession>A0A0F7ZVH8</accession>
<reference evidence="5 6" key="1">
    <citation type="journal article" date="2014" name="Genome Biol. Evol.">
        <title>Comparative genomics and transcriptomics analyses reveal divergent lifestyle features of nematode endoparasitic fungus Hirsutella minnesotensis.</title>
        <authorList>
            <person name="Lai Y."/>
            <person name="Liu K."/>
            <person name="Zhang X."/>
            <person name="Zhang X."/>
            <person name="Li K."/>
            <person name="Wang N."/>
            <person name="Shu C."/>
            <person name="Wu Y."/>
            <person name="Wang C."/>
            <person name="Bushley K.E."/>
            <person name="Xiang M."/>
            <person name="Liu X."/>
        </authorList>
    </citation>
    <scope>NUCLEOTIDE SEQUENCE [LARGE SCALE GENOMIC DNA]</scope>
    <source>
        <strain evidence="5 6">3608</strain>
    </source>
</reference>
<evidence type="ECO:0000256" key="3">
    <source>
        <dbReference type="SAM" id="MobiDB-lite"/>
    </source>
</evidence>
<dbReference type="PANTHER" id="PTHR13495:SF0">
    <property type="entry name" value="PSME3-INTERACTING PROTEIN"/>
    <property type="match status" value="1"/>
</dbReference>
<dbReference type="PANTHER" id="PTHR13495">
    <property type="entry name" value="NEFA-INTERACTING NUCLEAR PROTEIN NIP30"/>
    <property type="match status" value="1"/>
</dbReference>
<feature type="domain" description="FAM192A/Fyv6 N-terminal" evidence="4">
    <location>
        <begin position="31"/>
        <end position="129"/>
    </location>
</feature>
<dbReference type="AlphaFoldDB" id="A0A0F7ZVH8"/>
<comment type="subcellular location">
    <subcellularLocation>
        <location evidence="1">Nucleus</location>
    </subcellularLocation>
</comment>
<evidence type="ECO:0000256" key="2">
    <source>
        <dbReference type="ARBA" id="ARBA00023242"/>
    </source>
</evidence>
<keyword evidence="2" id="KW-0539">Nucleus</keyword>
<proteinExistence type="predicted"/>
<gene>
    <name evidence="5" type="ORF">HIM_03974</name>
</gene>
<name>A0A0F7ZVH8_9HYPO</name>
<evidence type="ECO:0000259" key="4">
    <source>
        <dbReference type="Pfam" id="PF10187"/>
    </source>
</evidence>
<dbReference type="InterPro" id="IPR039845">
    <property type="entry name" value="FAM192A"/>
</dbReference>
<dbReference type="InterPro" id="IPR019331">
    <property type="entry name" value="FAM192A/Fyv6_N"/>
</dbReference>
<protein>
    <recommendedName>
        <fullName evidence="4">FAM192A/Fyv6 N-terminal domain-containing protein</fullName>
    </recommendedName>
</protein>
<feature type="region of interest" description="Disordered" evidence="3">
    <location>
        <begin position="114"/>
        <end position="260"/>
    </location>
</feature>
<evidence type="ECO:0000313" key="6">
    <source>
        <dbReference type="Proteomes" id="UP000054481"/>
    </source>
</evidence>